<dbReference type="EMBL" id="JANHOG010000986">
    <property type="protein sequence ID" value="KAJ3547606.1"/>
    <property type="molecule type" value="Genomic_DNA"/>
</dbReference>
<reference evidence="1" key="1">
    <citation type="submission" date="2022-07" db="EMBL/GenBank/DDBJ databases">
        <title>Genome Sequence of Phlebia brevispora.</title>
        <authorList>
            <person name="Buettner E."/>
        </authorList>
    </citation>
    <scope>NUCLEOTIDE SEQUENCE</scope>
    <source>
        <strain evidence="1">MPL23</strain>
    </source>
</reference>
<evidence type="ECO:0000313" key="1">
    <source>
        <dbReference type="EMBL" id="KAJ3547606.1"/>
    </source>
</evidence>
<sequence>MADTLTSATLPAVALATILVAIFLNHIFKKPRLPLPPGPKGLPIIGNLLDMPRRKEHLTFAKWRKTYGDIVYLNVLGSDMVILNSPKLAAEMMDKKGTVYSNRPHIEFGGEMVGYNKVLVLIPYGDRHRENRRFLHHVIGSRSQVKKRFDPLMEKEHHKFLRHVLHDPDHVQWHIRNLAGGIILNMAYGYEPQERDDPYVKLVEQVSREFSLSFAPGTFLVDVFPLLRYVPSWFPGGGFKKTAAQWRKNFEDAANFPFELVKRRMEDGSNVPNFTSELLEKHKAEGDKESDIKWAAKSLYLGMSQIFLQLPKLLNPWYYVLLGGADTSVSAVYSFFLAMTLYPDVQRKAQEEIDKVVGTDRLPTSADRDALPYVDALVTEVLRWITIAPIGAPHCVAEDDEHAGYHIPKGAKILPNIWAFLHDPEVYEDPFEFNPSRFIPQEGKPAAPDAREYCFGFGRRICPGVHLADASIWLSCAWSLAVFNISKKVEDGKIVEPVVDSTDGAINHPLPFKCTIKPRSAKAESLILSED</sequence>
<proteinExistence type="predicted"/>
<protein>
    <submittedName>
        <fullName evidence="1">Uncharacterized protein</fullName>
    </submittedName>
</protein>
<organism evidence="1 2">
    <name type="scientific">Phlebia brevispora</name>
    <dbReference type="NCBI Taxonomy" id="194682"/>
    <lineage>
        <taxon>Eukaryota</taxon>
        <taxon>Fungi</taxon>
        <taxon>Dikarya</taxon>
        <taxon>Basidiomycota</taxon>
        <taxon>Agaricomycotina</taxon>
        <taxon>Agaricomycetes</taxon>
        <taxon>Polyporales</taxon>
        <taxon>Meruliaceae</taxon>
        <taxon>Phlebia</taxon>
    </lineage>
</organism>
<dbReference type="Proteomes" id="UP001148662">
    <property type="component" value="Unassembled WGS sequence"/>
</dbReference>
<comment type="caution">
    <text evidence="1">The sequence shown here is derived from an EMBL/GenBank/DDBJ whole genome shotgun (WGS) entry which is preliminary data.</text>
</comment>
<keyword evidence="2" id="KW-1185">Reference proteome</keyword>
<accession>A0ACC1SVW7</accession>
<name>A0ACC1SVW7_9APHY</name>
<gene>
    <name evidence="1" type="ORF">NM688_g5385</name>
</gene>
<evidence type="ECO:0000313" key="2">
    <source>
        <dbReference type="Proteomes" id="UP001148662"/>
    </source>
</evidence>